<protein>
    <submittedName>
        <fullName evidence="1">Uncharacterized protein</fullName>
    </submittedName>
</protein>
<organism evidence="1 2">
    <name type="scientific">Ensete ventricosum</name>
    <name type="common">Abyssinian banana</name>
    <name type="synonym">Musa ensete</name>
    <dbReference type="NCBI Taxonomy" id="4639"/>
    <lineage>
        <taxon>Eukaryota</taxon>
        <taxon>Viridiplantae</taxon>
        <taxon>Streptophyta</taxon>
        <taxon>Embryophyta</taxon>
        <taxon>Tracheophyta</taxon>
        <taxon>Spermatophyta</taxon>
        <taxon>Magnoliopsida</taxon>
        <taxon>Liliopsida</taxon>
        <taxon>Zingiberales</taxon>
        <taxon>Musaceae</taxon>
        <taxon>Ensete</taxon>
    </lineage>
</organism>
<dbReference type="AlphaFoldDB" id="A0AAV8QJC5"/>
<keyword evidence="2" id="KW-1185">Reference proteome</keyword>
<proteinExistence type="predicted"/>
<accession>A0AAV8QJC5</accession>
<name>A0AAV8QJC5_ENSVE</name>
<sequence>MKSTNGPKPHAYLLRRKEKGEGTAEGCSAAISWVVLSAVDALNPSPQVGVVLSRAASAHGVCPPSAASCTGDFRFQG</sequence>
<comment type="caution">
    <text evidence="1">The sequence shown here is derived from an EMBL/GenBank/DDBJ whole genome shotgun (WGS) entry which is preliminary data.</text>
</comment>
<dbReference type="EMBL" id="JAQQAF010000007">
    <property type="protein sequence ID" value="KAJ8471139.1"/>
    <property type="molecule type" value="Genomic_DNA"/>
</dbReference>
<gene>
    <name evidence="1" type="ORF">OPV22_025482</name>
</gene>
<evidence type="ECO:0000313" key="2">
    <source>
        <dbReference type="Proteomes" id="UP001222027"/>
    </source>
</evidence>
<reference evidence="1 2" key="1">
    <citation type="submission" date="2022-12" db="EMBL/GenBank/DDBJ databases">
        <title>Chromosome-scale assembly of the Ensete ventricosum genome.</title>
        <authorList>
            <person name="Dussert Y."/>
            <person name="Stocks J."/>
            <person name="Wendawek A."/>
            <person name="Woldeyes F."/>
            <person name="Nichols R.A."/>
            <person name="Borrell J.S."/>
        </authorList>
    </citation>
    <scope>NUCLEOTIDE SEQUENCE [LARGE SCALE GENOMIC DNA]</scope>
    <source>
        <strain evidence="2">cv. Maze</strain>
        <tissue evidence="1">Seeds</tissue>
    </source>
</reference>
<evidence type="ECO:0000313" key="1">
    <source>
        <dbReference type="EMBL" id="KAJ8471139.1"/>
    </source>
</evidence>
<dbReference type="Proteomes" id="UP001222027">
    <property type="component" value="Unassembled WGS sequence"/>
</dbReference>